<dbReference type="InterPro" id="IPR018313">
    <property type="entry name" value="SBP_3_CS"/>
</dbReference>
<dbReference type="PROSITE" id="PS01039">
    <property type="entry name" value="SBP_BACTERIAL_3"/>
    <property type="match status" value="1"/>
</dbReference>
<proteinExistence type="inferred from homology"/>
<protein>
    <submittedName>
        <fullName evidence="7">Transporter substrate-binding domain-containing protein</fullName>
    </submittedName>
</protein>
<dbReference type="Gene3D" id="3.40.190.10">
    <property type="entry name" value="Periplasmic binding protein-like II"/>
    <property type="match status" value="2"/>
</dbReference>
<keyword evidence="3 5" id="KW-0732">Signal</keyword>
<comment type="similarity">
    <text evidence="2 4">Belongs to the bacterial solute-binding protein 3 family.</text>
</comment>
<dbReference type="SUPFAM" id="SSF53850">
    <property type="entry name" value="Periplasmic binding protein-like II"/>
    <property type="match status" value="1"/>
</dbReference>
<dbReference type="Proteomes" id="UP001515683">
    <property type="component" value="Unassembled WGS sequence"/>
</dbReference>
<dbReference type="EMBL" id="VWXF01000001">
    <property type="protein sequence ID" value="NIF20156.1"/>
    <property type="molecule type" value="Genomic_DNA"/>
</dbReference>
<dbReference type="InterPro" id="IPR001638">
    <property type="entry name" value="Solute-binding_3/MltF_N"/>
</dbReference>
<dbReference type="SMART" id="SM00062">
    <property type="entry name" value="PBPb"/>
    <property type="match status" value="1"/>
</dbReference>
<gene>
    <name evidence="7" type="ORF">F3J40_00800</name>
</gene>
<feature type="chain" id="PRO_5046089417" evidence="5">
    <location>
        <begin position="23"/>
        <end position="256"/>
    </location>
</feature>
<evidence type="ECO:0000256" key="5">
    <source>
        <dbReference type="SAM" id="SignalP"/>
    </source>
</evidence>
<dbReference type="PANTHER" id="PTHR35936">
    <property type="entry name" value="MEMBRANE-BOUND LYTIC MUREIN TRANSGLYCOSYLASE F"/>
    <property type="match status" value="1"/>
</dbReference>
<accession>A0ABX0R7E3</accession>
<sequence length="256" mass="27838">MKKPLLSCLTLLALIMIHPAQARTPEQIHASGVLKVGVPGDYAPLAWHNPQGKLQGYDIDMAEKIAASLHLKVEYVISSWPDLSRDLAADKFDIAMGGVTATPQRAQQFALTAPVVPNGKIALANCANSATLSSLEKIDRPEVKVVVNPGGTNESFVNSHIKQAQIIRVPDNVQNLQALRDKRADIMFTDLIEGEYYQSSEPGVLCLATSTPIAGSESYKVYMVKQEDSALISGINQLLTGKTRQQLGEKWHLSQP</sequence>
<reference evidence="7 8" key="1">
    <citation type="journal article" date="2019" name="bioRxiv">
        <title>Bacteria contribute to plant secondary compound degradation in a generalist herbivore system.</title>
        <authorList>
            <person name="Francoeur C.B."/>
            <person name="Khadempour L."/>
            <person name="Moreira-Soto R.D."/>
            <person name="Gotting K."/>
            <person name="Book A.J."/>
            <person name="Pinto-Tomas A.A."/>
            <person name="Keefover-Ring K."/>
            <person name="Currie C.R."/>
        </authorList>
    </citation>
    <scope>NUCLEOTIDE SEQUENCE [LARGE SCALE GENOMIC DNA]</scope>
    <source>
        <strain evidence="7">Acro-835</strain>
    </source>
</reference>
<evidence type="ECO:0000256" key="1">
    <source>
        <dbReference type="ARBA" id="ARBA00004196"/>
    </source>
</evidence>
<evidence type="ECO:0000256" key="3">
    <source>
        <dbReference type="ARBA" id="ARBA00022729"/>
    </source>
</evidence>
<evidence type="ECO:0000313" key="7">
    <source>
        <dbReference type="EMBL" id="NIF20156.1"/>
    </source>
</evidence>
<name>A0ABX0R7E3_9GAMM</name>
<feature type="domain" description="Solute-binding protein family 3/N-terminal" evidence="6">
    <location>
        <begin position="33"/>
        <end position="255"/>
    </location>
</feature>
<dbReference type="PANTHER" id="PTHR35936:SF19">
    <property type="entry name" value="AMINO-ACID-BINDING PROTEIN YXEM-RELATED"/>
    <property type="match status" value="1"/>
</dbReference>
<feature type="signal peptide" evidence="5">
    <location>
        <begin position="1"/>
        <end position="22"/>
    </location>
</feature>
<keyword evidence="8" id="KW-1185">Reference proteome</keyword>
<evidence type="ECO:0000259" key="6">
    <source>
        <dbReference type="SMART" id="SM00062"/>
    </source>
</evidence>
<comment type="caution">
    <text evidence="7">The sequence shown here is derived from an EMBL/GenBank/DDBJ whole genome shotgun (WGS) entry which is preliminary data.</text>
</comment>
<comment type="subcellular location">
    <subcellularLocation>
        <location evidence="1">Cell envelope</location>
    </subcellularLocation>
</comment>
<evidence type="ECO:0000313" key="8">
    <source>
        <dbReference type="Proteomes" id="UP001515683"/>
    </source>
</evidence>
<organism evidence="7 8">
    <name type="scientific">Candidatus Pantoea multigeneris</name>
    <dbReference type="NCBI Taxonomy" id="2608357"/>
    <lineage>
        <taxon>Bacteria</taxon>
        <taxon>Pseudomonadati</taxon>
        <taxon>Pseudomonadota</taxon>
        <taxon>Gammaproteobacteria</taxon>
        <taxon>Enterobacterales</taxon>
        <taxon>Erwiniaceae</taxon>
        <taxon>Pantoea</taxon>
    </lineage>
</organism>
<evidence type="ECO:0000256" key="4">
    <source>
        <dbReference type="RuleBase" id="RU003744"/>
    </source>
</evidence>
<dbReference type="Pfam" id="PF00497">
    <property type="entry name" value="SBP_bac_3"/>
    <property type="match status" value="1"/>
</dbReference>
<evidence type="ECO:0000256" key="2">
    <source>
        <dbReference type="ARBA" id="ARBA00010333"/>
    </source>
</evidence>